<dbReference type="PANTHER" id="PTHR43133">
    <property type="entry name" value="RNA POLYMERASE ECF-TYPE SIGMA FACTO"/>
    <property type="match status" value="1"/>
</dbReference>
<keyword evidence="2" id="KW-0805">Transcription regulation</keyword>
<name>A0A844FZD4_9BACT</name>
<dbReference type="EMBL" id="VUNS01000001">
    <property type="protein sequence ID" value="MST95659.1"/>
    <property type="molecule type" value="Genomic_DNA"/>
</dbReference>
<sequence length="186" mass="22200">MAYTTKKSLLEAICSGDEVSWHEFYKTYRPLIVVRGRDYKLNVAEIDELVQSVMLRFFDRSKSFVYDRSKGKFRDYLGVMIYHCALNIIRQRRKNEVDCEAVELEAYDHDRWQEEWRQHILTLAMKQLRLQLEDSTFQAFEFYAIKGESPEKVAKFLKIPVNMVYVAKSRALAKLRKIVNQLREEE</sequence>
<dbReference type="GO" id="GO:0006352">
    <property type="term" value="P:DNA-templated transcription initiation"/>
    <property type="evidence" value="ECO:0007669"/>
    <property type="project" value="InterPro"/>
</dbReference>
<evidence type="ECO:0000256" key="4">
    <source>
        <dbReference type="ARBA" id="ARBA00023125"/>
    </source>
</evidence>
<comment type="caution">
    <text evidence="7">The sequence shown here is derived from an EMBL/GenBank/DDBJ whole genome shotgun (WGS) entry which is preliminary data.</text>
</comment>
<dbReference type="Pfam" id="PF04542">
    <property type="entry name" value="Sigma70_r2"/>
    <property type="match status" value="1"/>
</dbReference>
<dbReference type="PANTHER" id="PTHR43133:SF8">
    <property type="entry name" value="RNA POLYMERASE SIGMA FACTOR HI_1459-RELATED"/>
    <property type="match status" value="1"/>
</dbReference>
<proteinExistence type="inferred from homology"/>
<keyword evidence="5" id="KW-0804">Transcription</keyword>
<dbReference type="InterPro" id="IPR013325">
    <property type="entry name" value="RNA_pol_sigma_r2"/>
</dbReference>
<evidence type="ECO:0000256" key="2">
    <source>
        <dbReference type="ARBA" id="ARBA00023015"/>
    </source>
</evidence>
<keyword evidence="8" id="KW-1185">Reference proteome</keyword>
<evidence type="ECO:0000313" key="7">
    <source>
        <dbReference type="EMBL" id="MST95659.1"/>
    </source>
</evidence>
<organism evidence="7 8">
    <name type="scientific">Victivallis lenta</name>
    <dbReference type="NCBI Taxonomy" id="2606640"/>
    <lineage>
        <taxon>Bacteria</taxon>
        <taxon>Pseudomonadati</taxon>
        <taxon>Lentisphaerota</taxon>
        <taxon>Lentisphaeria</taxon>
        <taxon>Victivallales</taxon>
        <taxon>Victivallaceae</taxon>
        <taxon>Victivallis</taxon>
    </lineage>
</organism>
<dbReference type="SUPFAM" id="SSF88659">
    <property type="entry name" value="Sigma3 and sigma4 domains of RNA polymerase sigma factors"/>
    <property type="match status" value="1"/>
</dbReference>
<dbReference type="AlphaFoldDB" id="A0A844FZD4"/>
<evidence type="ECO:0000313" key="8">
    <source>
        <dbReference type="Proteomes" id="UP000435649"/>
    </source>
</evidence>
<evidence type="ECO:0000259" key="6">
    <source>
        <dbReference type="Pfam" id="PF04542"/>
    </source>
</evidence>
<dbReference type="InterPro" id="IPR013324">
    <property type="entry name" value="RNA_pol_sigma_r3/r4-like"/>
</dbReference>
<evidence type="ECO:0000256" key="3">
    <source>
        <dbReference type="ARBA" id="ARBA00023082"/>
    </source>
</evidence>
<feature type="domain" description="RNA polymerase sigma-70 region 2" evidence="6">
    <location>
        <begin position="24"/>
        <end position="94"/>
    </location>
</feature>
<dbReference type="Gene3D" id="1.10.10.10">
    <property type="entry name" value="Winged helix-like DNA-binding domain superfamily/Winged helix DNA-binding domain"/>
    <property type="match status" value="1"/>
</dbReference>
<dbReference type="InterPro" id="IPR039425">
    <property type="entry name" value="RNA_pol_sigma-70-like"/>
</dbReference>
<comment type="similarity">
    <text evidence="1">Belongs to the sigma-70 factor family. ECF subfamily.</text>
</comment>
<evidence type="ECO:0000256" key="1">
    <source>
        <dbReference type="ARBA" id="ARBA00010641"/>
    </source>
</evidence>
<reference evidence="7 8" key="1">
    <citation type="submission" date="2019-08" db="EMBL/GenBank/DDBJ databases">
        <title>In-depth cultivation of the pig gut microbiome towards novel bacterial diversity and tailored functional studies.</title>
        <authorList>
            <person name="Wylensek D."/>
            <person name="Hitch T.C.A."/>
            <person name="Clavel T."/>
        </authorList>
    </citation>
    <scope>NUCLEOTIDE SEQUENCE [LARGE SCALE GENOMIC DNA]</scope>
    <source>
        <strain evidence="7 8">BBE-744-WT-12</strain>
    </source>
</reference>
<dbReference type="Proteomes" id="UP000435649">
    <property type="component" value="Unassembled WGS sequence"/>
</dbReference>
<dbReference type="SUPFAM" id="SSF88946">
    <property type="entry name" value="Sigma2 domain of RNA polymerase sigma factors"/>
    <property type="match status" value="1"/>
</dbReference>
<protein>
    <submittedName>
        <fullName evidence="7">Sigma-70 family RNA polymerase sigma factor</fullName>
    </submittedName>
</protein>
<keyword evidence="4" id="KW-0238">DNA-binding</keyword>
<dbReference type="Gene3D" id="1.10.1740.10">
    <property type="match status" value="1"/>
</dbReference>
<keyword evidence="3" id="KW-0731">Sigma factor</keyword>
<dbReference type="GO" id="GO:0003677">
    <property type="term" value="F:DNA binding"/>
    <property type="evidence" value="ECO:0007669"/>
    <property type="project" value="UniProtKB-KW"/>
</dbReference>
<dbReference type="InterPro" id="IPR036388">
    <property type="entry name" value="WH-like_DNA-bd_sf"/>
</dbReference>
<dbReference type="RefSeq" id="WP_154416724.1">
    <property type="nucleotide sequence ID" value="NZ_VUNS01000001.1"/>
</dbReference>
<evidence type="ECO:0000256" key="5">
    <source>
        <dbReference type="ARBA" id="ARBA00023163"/>
    </source>
</evidence>
<dbReference type="InterPro" id="IPR014284">
    <property type="entry name" value="RNA_pol_sigma-70_dom"/>
</dbReference>
<dbReference type="NCBIfam" id="TIGR02937">
    <property type="entry name" value="sigma70-ECF"/>
    <property type="match status" value="1"/>
</dbReference>
<accession>A0A844FZD4</accession>
<gene>
    <name evidence="7" type="ORF">FYJ85_01175</name>
</gene>
<dbReference type="InterPro" id="IPR007627">
    <property type="entry name" value="RNA_pol_sigma70_r2"/>
</dbReference>
<dbReference type="GO" id="GO:0016987">
    <property type="term" value="F:sigma factor activity"/>
    <property type="evidence" value="ECO:0007669"/>
    <property type="project" value="UniProtKB-KW"/>
</dbReference>